<evidence type="ECO:0000256" key="1">
    <source>
        <dbReference type="SAM" id="MobiDB-lite"/>
    </source>
</evidence>
<dbReference type="AlphaFoldDB" id="A0A0F3ILK0"/>
<dbReference type="InterPro" id="IPR006530">
    <property type="entry name" value="YD"/>
</dbReference>
<evidence type="ECO:0000313" key="2">
    <source>
        <dbReference type="EMBL" id="KJV07398.1"/>
    </source>
</evidence>
<comment type="caution">
    <text evidence="2">The sequence shown here is derived from an EMBL/GenBank/DDBJ whole genome shotgun (WGS) entry which is preliminary data.</text>
</comment>
<protein>
    <submittedName>
        <fullName evidence="2">Uncharacterized protein</fullName>
    </submittedName>
</protein>
<dbReference type="Gene3D" id="2.180.10.10">
    <property type="entry name" value="RHS repeat-associated core"/>
    <property type="match status" value="1"/>
</dbReference>
<reference evidence="2 3" key="2">
    <citation type="journal article" date="2016" name="Microb. Ecol.">
        <title>Genome Characteristics of a Novel Type I Methanotroph (Sn10-6) Isolated from a Flooded Indian Rice Field.</title>
        <authorList>
            <person name="Rahalkar M.C."/>
            <person name="Pandit P.S."/>
            <person name="Dhakephalkar P.K."/>
            <person name="Pore S."/>
            <person name="Arora P."/>
            <person name="Kapse N."/>
        </authorList>
    </citation>
    <scope>NUCLEOTIDE SEQUENCE [LARGE SCALE GENOMIC DNA]</scope>
    <source>
        <strain evidence="2 3">Sn10-6</strain>
    </source>
</reference>
<reference evidence="3" key="1">
    <citation type="submission" date="2015-03" db="EMBL/GenBank/DDBJ databases">
        <title>Draft genome sequence of a novel methanotroph (Sn10-6) isolated from flooded ricefield rhizosphere in India.</title>
        <authorList>
            <person name="Pandit P.S."/>
            <person name="Pore S.D."/>
            <person name="Arora P."/>
            <person name="Kapse N.G."/>
            <person name="Dhakephalkar P.K."/>
            <person name="Rahalkar M.C."/>
        </authorList>
    </citation>
    <scope>NUCLEOTIDE SEQUENCE [LARGE SCALE GENOMIC DNA]</scope>
    <source>
        <strain evidence="3">Sn10-6</strain>
    </source>
</reference>
<dbReference type="Pfam" id="PF05593">
    <property type="entry name" value="RHS_repeat"/>
    <property type="match status" value="2"/>
</dbReference>
<dbReference type="EMBL" id="LAJX01000040">
    <property type="protein sequence ID" value="KJV07398.1"/>
    <property type="molecule type" value="Genomic_DNA"/>
</dbReference>
<feature type="region of interest" description="Disordered" evidence="1">
    <location>
        <begin position="78"/>
        <end position="109"/>
    </location>
</feature>
<dbReference type="InterPro" id="IPR031325">
    <property type="entry name" value="RHS_repeat"/>
</dbReference>
<dbReference type="PANTHER" id="PTHR32305:SF15">
    <property type="entry name" value="PROTEIN RHSA-RELATED"/>
    <property type="match status" value="1"/>
</dbReference>
<organism evidence="2 3">
    <name type="scientific">Methylocucumis oryzae</name>
    <dbReference type="NCBI Taxonomy" id="1632867"/>
    <lineage>
        <taxon>Bacteria</taxon>
        <taxon>Pseudomonadati</taxon>
        <taxon>Pseudomonadota</taxon>
        <taxon>Gammaproteobacteria</taxon>
        <taxon>Methylococcales</taxon>
        <taxon>Methylococcaceae</taxon>
        <taxon>Methylocucumis</taxon>
    </lineage>
</organism>
<feature type="compositionally biased region" description="Polar residues" evidence="1">
    <location>
        <begin position="78"/>
        <end position="103"/>
    </location>
</feature>
<feature type="region of interest" description="Disordered" evidence="1">
    <location>
        <begin position="160"/>
        <end position="180"/>
    </location>
</feature>
<dbReference type="PANTHER" id="PTHR32305">
    <property type="match status" value="1"/>
</dbReference>
<dbReference type="NCBIfam" id="TIGR01643">
    <property type="entry name" value="YD_repeat_2x"/>
    <property type="match status" value="2"/>
</dbReference>
<dbReference type="InterPro" id="IPR050708">
    <property type="entry name" value="T6SS_VgrG/RHS"/>
</dbReference>
<evidence type="ECO:0000313" key="3">
    <source>
        <dbReference type="Proteomes" id="UP000033684"/>
    </source>
</evidence>
<keyword evidence="3" id="KW-1185">Reference proteome</keyword>
<dbReference type="Proteomes" id="UP000033684">
    <property type="component" value="Unassembled WGS sequence"/>
</dbReference>
<proteinExistence type="predicted"/>
<name>A0A0F3ILK0_9GAMM</name>
<dbReference type="OrthoDB" id="7030285at2"/>
<gene>
    <name evidence="2" type="ORF">VZ94_04765</name>
</gene>
<accession>A0A0F3ILK0</accession>
<dbReference type="RefSeq" id="WP_045778364.1">
    <property type="nucleotide sequence ID" value="NZ_LAJX01000040.1"/>
</dbReference>
<sequence>MLNAANQVVREYQYDAQGNLRRSQDNISDTEHAMTDYHGYDTLNRLTQVTDALNGESTTSYDGADHIASVTDARNNRTDYSTDGLNNPLSETSPDRGFTQSNYDPAGNLKTRIDARGKLAFYRYDALNRLISINYQMQPGGPLPNSLDVNFNYRYDGNPNPSNANAVGHLSHSDDPTGSSDWNYDNEGRLQSKTQRTQGIDLISRYTYDSGTGRLNGFTYPSGATLYYQDKRGQALQFTSKSPNKQRCHVKCKT</sequence>